<keyword evidence="5" id="KW-1185">Reference proteome</keyword>
<accession>A0A172WHN1</accession>
<dbReference type="EMBL" id="CP015520">
    <property type="protein sequence ID" value="ANF22849.1"/>
    <property type="molecule type" value="Genomic_DNA"/>
</dbReference>
<dbReference type="KEGG" id="tpie:A7C91_06410"/>
<protein>
    <submittedName>
        <fullName evidence="4">Oxidoreductase</fullName>
    </submittedName>
</protein>
<evidence type="ECO:0000256" key="2">
    <source>
        <dbReference type="ARBA" id="ARBA00023002"/>
    </source>
</evidence>
<keyword evidence="2" id="KW-0560">Oxidoreductase</keyword>
<dbReference type="PRINTS" id="PR00080">
    <property type="entry name" value="SDRFAMILY"/>
</dbReference>
<proteinExistence type="inferred from homology"/>
<dbReference type="Gene3D" id="3.40.50.720">
    <property type="entry name" value="NAD(P)-binding Rossmann-like Domain"/>
    <property type="match status" value="1"/>
</dbReference>
<gene>
    <name evidence="4" type="ORF">A7C91_06410</name>
</gene>
<dbReference type="STRING" id="1712654.A7C91_06410"/>
<name>A0A172WHN1_9EURY</name>
<evidence type="ECO:0000256" key="1">
    <source>
        <dbReference type="ARBA" id="ARBA00006484"/>
    </source>
</evidence>
<dbReference type="SUPFAM" id="SSF51735">
    <property type="entry name" value="NAD(P)-binding Rossmann-fold domains"/>
    <property type="match status" value="1"/>
</dbReference>
<dbReference type="InterPro" id="IPR002347">
    <property type="entry name" value="SDR_fam"/>
</dbReference>
<comment type="similarity">
    <text evidence="1 3">Belongs to the short-chain dehydrogenases/reductases (SDR) family.</text>
</comment>
<dbReference type="GO" id="GO:0016491">
    <property type="term" value="F:oxidoreductase activity"/>
    <property type="evidence" value="ECO:0007669"/>
    <property type="project" value="UniProtKB-KW"/>
</dbReference>
<dbReference type="PANTHER" id="PTHR44196">
    <property type="entry name" value="DEHYDROGENASE/REDUCTASE SDR FAMILY MEMBER 7B"/>
    <property type="match status" value="1"/>
</dbReference>
<organism evidence="4 5">
    <name type="scientific">Thermococcus piezophilus</name>
    <dbReference type="NCBI Taxonomy" id="1712654"/>
    <lineage>
        <taxon>Archaea</taxon>
        <taxon>Methanobacteriati</taxon>
        <taxon>Methanobacteriota</taxon>
        <taxon>Thermococci</taxon>
        <taxon>Thermococcales</taxon>
        <taxon>Thermococcaceae</taxon>
        <taxon>Thermococcus</taxon>
    </lineage>
</organism>
<dbReference type="AlphaFoldDB" id="A0A172WHN1"/>
<dbReference type="Proteomes" id="UP000076969">
    <property type="component" value="Chromosome"/>
</dbReference>
<dbReference type="PRINTS" id="PR00081">
    <property type="entry name" value="GDHRDH"/>
</dbReference>
<dbReference type="OrthoDB" id="7442at2157"/>
<evidence type="ECO:0000256" key="3">
    <source>
        <dbReference type="RuleBase" id="RU000363"/>
    </source>
</evidence>
<reference evidence="5" key="1">
    <citation type="journal article" date="2016" name="Syst. Appl. Microbiol.">
        <title>Thermococcus piezophilus sp. nov., a novel hyperthermophilic and piezophilic archaeon with a broad pressure range for growth, isolated from a deepest hydrothermal vent at the Mid-Cayman Rise.</title>
        <authorList>
            <person name="Dalmasso C."/>
            <person name="Oger P."/>
            <person name="Selva G."/>
            <person name="Courtine D."/>
            <person name="L'Haridon S."/>
            <person name="Garlaschelli A."/>
            <person name="Roussel E."/>
            <person name="Miyazaki J."/>
            <person name="Reveillaud J."/>
            <person name="Jebbar M."/>
            <person name="Takai K."/>
            <person name="Maignien L."/>
            <person name="Alain K."/>
        </authorList>
    </citation>
    <scope>NUCLEOTIDE SEQUENCE [LARGE SCALE GENOMIC DNA]</scope>
    <source>
        <strain evidence="5">CDGS</strain>
    </source>
</reference>
<dbReference type="PANTHER" id="PTHR44196:SF1">
    <property type="entry name" value="DEHYDROGENASE_REDUCTASE SDR FAMILY MEMBER 7B"/>
    <property type="match status" value="1"/>
</dbReference>
<dbReference type="Pfam" id="PF00106">
    <property type="entry name" value="adh_short"/>
    <property type="match status" value="1"/>
</dbReference>
<dbReference type="CDD" id="cd05233">
    <property type="entry name" value="SDR_c"/>
    <property type="match status" value="1"/>
</dbReference>
<evidence type="ECO:0000313" key="4">
    <source>
        <dbReference type="EMBL" id="ANF22849.1"/>
    </source>
</evidence>
<dbReference type="GO" id="GO:0016020">
    <property type="term" value="C:membrane"/>
    <property type="evidence" value="ECO:0007669"/>
    <property type="project" value="TreeGrafter"/>
</dbReference>
<sequence length="235" mass="26520">MNNALVTGASGGIGKLIVKRLIEQDYFVIGVGRNEKSLRELSSLRNFDYIIADLSKRGVAKRIRRELEQRGVKKLDILINNAGFAIAKPLLEQSEEELEKLFKVNVIAPILLTKELSDMIPRGGKVVFVISAAAFVNTVDLPSYGAAKAALHYMAVNLEKELKSKNIYVIKVYPRQVATPFWHEKVPKGSISPEEVADVLLKAIKKNKSEVYVPAYVRLVKYLPRWPVFDYKFKF</sequence>
<evidence type="ECO:0000313" key="5">
    <source>
        <dbReference type="Proteomes" id="UP000076969"/>
    </source>
</evidence>
<dbReference type="InterPro" id="IPR036291">
    <property type="entry name" value="NAD(P)-bd_dom_sf"/>
</dbReference>